<protein>
    <submittedName>
        <fullName evidence="2">Uncharacterized protein</fullName>
    </submittedName>
</protein>
<feature type="compositionally biased region" description="Basic residues" evidence="1">
    <location>
        <begin position="37"/>
        <end position="54"/>
    </location>
</feature>
<proteinExistence type="predicted"/>
<accession>A0A0A9D1L8</accession>
<feature type="region of interest" description="Disordered" evidence="1">
    <location>
        <begin position="85"/>
        <end position="112"/>
    </location>
</feature>
<name>A0A0A9D1L8_ARUDO</name>
<reference evidence="2" key="1">
    <citation type="submission" date="2014-09" db="EMBL/GenBank/DDBJ databases">
        <authorList>
            <person name="Magalhaes I.L.F."/>
            <person name="Oliveira U."/>
            <person name="Santos F.R."/>
            <person name="Vidigal T.H.D.A."/>
            <person name="Brescovit A.D."/>
            <person name="Santos A.J."/>
        </authorList>
    </citation>
    <scope>NUCLEOTIDE SEQUENCE</scope>
    <source>
        <tissue evidence="2">Shoot tissue taken approximately 20 cm above the soil surface</tissue>
    </source>
</reference>
<dbReference type="EMBL" id="GBRH01220283">
    <property type="protein sequence ID" value="JAD77612.1"/>
    <property type="molecule type" value="Transcribed_RNA"/>
</dbReference>
<reference evidence="2" key="2">
    <citation type="journal article" date="2015" name="Data Brief">
        <title>Shoot transcriptome of the giant reed, Arundo donax.</title>
        <authorList>
            <person name="Barrero R.A."/>
            <person name="Guerrero F.D."/>
            <person name="Moolhuijzen P."/>
            <person name="Goolsby J.A."/>
            <person name="Tidwell J."/>
            <person name="Bellgard S.E."/>
            <person name="Bellgard M.I."/>
        </authorList>
    </citation>
    <scope>NUCLEOTIDE SEQUENCE</scope>
    <source>
        <tissue evidence="2">Shoot tissue taken approximately 20 cm above the soil surface</tissue>
    </source>
</reference>
<evidence type="ECO:0000256" key="1">
    <source>
        <dbReference type="SAM" id="MobiDB-lite"/>
    </source>
</evidence>
<dbReference type="AlphaFoldDB" id="A0A0A9D1L8"/>
<feature type="compositionally biased region" description="Polar residues" evidence="1">
    <location>
        <begin position="88"/>
        <end position="112"/>
    </location>
</feature>
<evidence type="ECO:0000313" key="2">
    <source>
        <dbReference type="EMBL" id="JAD77612.1"/>
    </source>
</evidence>
<organism evidence="2">
    <name type="scientific">Arundo donax</name>
    <name type="common">Giant reed</name>
    <name type="synonym">Donax arundinaceus</name>
    <dbReference type="NCBI Taxonomy" id="35708"/>
    <lineage>
        <taxon>Eukaryota</taxon>
        <taxon>Viridiplantae</taxon>
        <taxon>Streptophyta</taxon>
        <taxon>Embryophyta</taxon>
        <taxon>Tracheophyta</taxon>
        <taxon>Spermatophyta</taxon>
        <taxon>Magnoliopsida</taxon>
        <taxon>Liliopsida</taxon>
        <taxon>Poales</taxon>
        <taxon>Poaceae</taxon>
        <taxon>PACMAD clade</taxon>
        <taxon>Arundinoideae</taxon>
        <taxon>Arundineae</taxon>
        <taxon>Arundo</taxon>
    </lineage>
</organism>
<sequence length="197" mass="22448">MPTSEADPESPNFPSWPHAASIMRSSNPRAASVTLPPRRRTKSSASQVRRHTHSGKPDGYQHRVECAAVFPLVPDRRLTQCLRRGETELNTPQQRRGNQTQCKTGNQTQSSSCKLAYTGKPNTEQNFALARFRLARLDLSQSNQTNSKRTGNLLWLVCFLSRARGKLVRPASVRHSKYFYRWISRSTGSGWFYRDVR</sequence>
<feature type="region of interest" description="Disordered" evidence="1">
    <location>
        <begin position="1"/>
        <end position="59"/>
    </location>
</feature>